<name>A4G6C6_HERAR</name>
<dbReference type="HOGENOM" id="CLU_3356621_0_0_4"/>
<reference evidence="1 2" key="1">
    <citation type="journal article" date="2007" name="PLoS Genet.">
        <title>A tale of two oxidation states: bacterial colonization of arsenic-rich environments.</title>
        <authorList>
            <person name="Muller D."/>
            <person name="Medigue C."/>
            <person name="Koechler S."/>
            <person name="Barbe V."/>
            <person name="Barakat M."/>
            <person name="Talla E."/>
            <person name="Bonnefoy V."/>
            <person name="Krin E."/>
            <person name="Arsene-Ploetze F."/>
            <person name="Carapito C."/>
            <person name="Chandler M."/>
            <person name="Cournoyer B."/>
            <person name="Cruveiller S."/>
            <person name="Dossat C."/>
            <person name="Duval S."/>
            <person name="Heymann M."/>
            <person name="Leize E."/>
            <person name="Lieutaud A."/>
            <person name="Lievremont D."/>
            <person name="Makita Y."/>
            <person name="Mangenot S."/>
            <person name="Nitschke W."/>
            <person name="Ortet P."/>
            <person name="Perdrial N."/>
            <person name="Schoepp B."/>
            <person name="Siguier N."/>
            <person name="Simeonova D.D."/>
            <person name="Rouy Z."/>
            <person name="Segurens B."/>
            <person name="Turlin E."/>
            <person name="Vallenet D."/>
            <person name="Van Dorsselaer A."/>
            <person name="Weiss S."/>
            <person name="Weissenbach J."/>
            <person name="Lett M.C."/>
            <person name="Danchin A."/>
            <person name="Bertin P.N."/>
        </authorList>
    </citation>
    <scope>NUCLEOTIDE SEQUENCE [LARGE SCALE GENOMIC DNA]</scope>
    <source>
        <strain evidence="2">ULPAs1</strain>
    </source>
</reference>
<gene>
    <name evidence="1" type="ordered locus">HEAR1913</name>
</gene>
<evidence type="ECO:0000313" key="1">
    <source>
        <dbReference type="EMBL" id="CAL62063.1"/>
    </source>
</evidence>
<evidence type="ECO:0000313" key="2">
    <source>
        <dbReference type="Proteomes" id="UP000006697"/>
    </source>
</evidence>
<organism evidence="1 2">
    <name type="scientific">Herminiimonas arsenicoxydans</name>
    <dbReference type="NCBI Taxonomy" id="204773"/>
    <lineage>
        <taxon>Bacteria</taxon>
        <taxon>Pseudomonadati</taxon>
        <taxon>Pseudomonadota</taxon>
        <taxon>Betaproteobacteria</taxon>
        <taxon>Burkholderiales</taxon>
        <taxon>Oxalobacteraceae</taxon>
        <taxon>Herminiimonas</taxon>
    </lineage>
</organism>
<accession>A4G6C6</accession>
<protein>
    <submittedName>
        <fullName evidence="1">Uncharacterized protein</fullName>
    </submittedName>
</protein>
<proteinExistence type="predicted"/>
<dbReference type="Proteomes" id="UP000006697">
    <property type="component" value="Chromosome"/>
</dbReference>
<keyword evidence="2" id="KW-1185">Reference proteome</keyword>
<dbReference type="KEGG" id="har:HEAR1913"/>
<dbReference type="STRING" id="204773.HEAR1913"/>
<dbReference type="AlphaFoldDB" id="A4G6C6"/>
<sequence>MLWSLGRSVVRLLLGKPCGDLRTRPSEENFKQGLGL</sequence>
<dbReference type="EMBL" id="CU207211">
    <property type="protein sequence ID" value="CAL62063.1"/>
    <property type="molecule type" value="Genomic_DNA"/>
</dbReference>